<dbReference type="Proteomes" id="UP000027178">
    <property type="component" value="Unassembled WGS sequence"/>
</dbReference>
<name>A0A066YHE7_9ACTN</name>
<dbReference type="EMBL" id="JNBY01000172">
    <property type="protein sequence ID" value="KDN80562.1"/>
    <property type="molecule type" value="Genomic_DNA"/>
</dbReference>
<sequence length="38" mass="4140">MGRNRGEVVVIDESVQYCTVSSAFHDDESAEIIGACHD</sequence>
<comment type="caution">
    <text evidence="1">The sequence shown here is derived from an EMBL/GenBank/DDBJ whole genome shotgun (WGS) entry which is preliminary data.</text>
</comment>
<keyword evidence="2" id="KW-1185">Reference proteome</keyword>
<proteinExistence type="predicted"/>
<evidence type="ECO:0000313" key="1">
    <source>
        <dbReference type="EMBL" id="KDN80562.1"/>
    </source>
</evidence>
<dbReference type="AlphaFoldDB" id="A0A066YHE7"/>
<reference evidence="1 2" key="1">
    <citation type="submission" date="2014-05" db="EMBL/GenBank/DDBJ databases">
        <title>Draft Genome Sequence of Kitasatospora cheerisanensis KCTC 2395.</title>
        <authorList>
            <person name="Nam D.H."/>
        </authorList>
    </citation>
    <scope>NUCLEOTIDE SEQUENCE [LARGE SCALE GENOMIC DNA]</scope>
    <source>
        <strain evidence="1 2">KCTC 2395</strain>
    </source>
</reference>
<accession>A0A066YHE7</accession>
<dbReference type="HOGENOM" id="CLU_3328905_0_0_11"/>
<organism evidence="1 2">
    <name type="scientific">Kitasatospora cheerisanensis KCTC 2395</name>
    <dbReference type="NCBI Taxonomy" id="1348663"/>
    <lineage>
        <taxon>Bacteria</taxon>
        <taxon>Bacillati</taxon>
        <taxon>Actinomycetota</taxon>
        <taxon>Actinomycetes</taxon>
        <taxon>Kitasatosporales</taxon>
        <taxon>Streptomycetaceae</taxon>
        <taxon>Kitasatospora</taxon>
    </lineage>
</organism>
<gene>
    <name evidence="1" type="ORF">KCH_77090</name>
</gene>
<protein>
    <submittedName>
        <fullName evidence="1">Uncharacterized protein</fullName>
    </submittedName>
</protein>
<evidence type="ECO:0000313" key="2">
    <source>
        <dbReference type="Proteomes" id="UP000027178"/>
    </source>
</evidence>